<comment type="catalytic activity">
    <reaction evidence="7">
        <text>[protein]-L-isoaspartate + S-adenosyl-L-methionine = [protein]-L-isoaspartate alpha-methyl ester + S-adenosyl-L-homocysteine</text>
        <dbReference type="Rhea" id="RHEA:12705"/>
        <dbReference type="Rhea" id="RHEA-COMP:12143"/>
        <dbReference type="Rhea" id="RHEA-COMP:12144"/>
        <dbReference type="ChEBI" id="CHEBI:57856"/>
        <dbReference type="ChEBI" id="CHEBI:59789"/>
        <dbReference type="ChEBI" id="CHEBI:90596"/>
        <dbReference type="ChEBI" id="CHEBI:90598"/>
        <dbReference type="EC" id="2.1.1.77"/>
    </reaction>
    <physiologicalReaction direction="left-to-right" evidence="7">
        <dbReference type="Rhea" id="RHEA:12706"/>
    </physiologicalReaction>
</comment>
<keyword evidence="3" id="KW-0963">Cytoplasm</keyword>
<evidence type="ECO:0000256" key="6">
    <source>
        <dbReference type="ARBA" id="ARBA00022691"/>
    </source>
</evidence>
<dbReference type="Proteomes" id="UP000663845">
    <property type="component" value="Unassembled WGS sequence"/>
</dbReference>
<comment type="similarity">
    <text evidence="2 8">Belongs to the methyltransferase superfamily. L-isoaspartyl/D-aspartyl protein methyltransferase family.</text>
</comment>
<dbReference type="InterPro" id="IPR029063">
    <property type="entry name" value="SAM-dependent_MTases_sf"/>
</dbReference>
<reference evidence="9" key="1">
    <citation type="submission" date="2021-02" db="EMBL/GenBank/DDBJ databases">
        <authorList>
            <person name="Nowell W R."/>
        </authorList>
    </citation>
    <scope>NUCLEOTIDE SEQUENCE</scope>
</reference>
<dbReference type="CDD" id="cd02440">
    <property type="entry name" value="AdoMet_MTases"/>
    <property type="match status" value="1"/>
</dbReference>
<comment type="caution">
    <text evidence="9">The sequence shown here is derived from an EMBL/GenBank/DDBJ whole genome shotgun (WGS) entry which is preliminary data.</text>
</comment>
<dbReference type="GO" id="GO:0032259">
    <property type="term" value="P:methylation"/>
    <property type="evidence" value="ECO:0007669"/>
    <property type="project" value="UniProtKB-KW"/>
</dbReference>
<name>A0A813P9N3_9BILA</name>
<dbReference type="NCBIfam" id="TIGR00080">
    <property type="entry name" value="pimt"/>
    <property type="match status" value="1"/>
</dbReference>
<dbReference type="AlphaFoldDB" id="A0A813P9N3"/>
<evidence type="ECO:0000256" key="2">
    <source>
        <dbReference type="ARBA" id="ARBA00005369"/>
    </source>
</evidence>
<evidence type="ECO:0000256" key="8">
    <source>
        <dbReference type="RuleBase" id="RU003802"/>
    </source>
</evidence>
<evidence type="ECO:0000256" key="3">
    <source>
        <dbReference type="ARBA" id="ARBA00022490"/>
    </source>
</evidence>
<dbReference type="PANTHER" id="PTHR11579:SF0">
    <property type="entry name" value="PROTEIN-L-ISOASPARTATE(D-ASPARTATE) O-METHYLTRANSFERASE"/>
    <property type="match status" value="1"/>
</dbReference>
<dbReference type="GO" id="GO:0005737">
    <property type="term" value="C:cytoplasm"/>
    <property type="evidence" value="ECO:0007669"/>
    <property type="project" value="UniProtKB-SubCell"/>
</dbReference>
<sequence>MHRTHADLIQPLIRKNIIKNERIKTAMLATDRLDFSTDRLYEDAPQPIGYNVTISAPHMHAHALEMLHDKLIPGARVLDVGSGSGYLTACIARLIQPNGKVIGIEHIPELVQLSIKNISKNGRSLFDDGILEIVSGDGRLGYSQGGPYDAIHVGAASTNRPNELIEQLKPGGRLVVPVGVGSQKMMIYDKTNDGHDIHERATLGVSYVPLTDKSKQWRH</sequence>
<evidence type="ECO:0000256" key="1">
    <source>
        <dbReference type="ARBA" id="ARBA00004496"/>
    </source>
</evidence>
<accession>A0A813P9N3</accession>
<gene>
    <name evidence="9" type="ORF">JYZ213_LOCUS2392</name>
</gene>
<evidence type="ECO:0000256" key="4">
    <source>
        <dbReference type="ARBA" id="ARBA00022603"/>
    </source>
</evidence>
<protein>
    <recommendedName>
        <fullName evidence="8">Protein-L-isoaspartate O-methyltransferase</fullName>
        <ecNumber evidence="8">2.1.1.77</ecNumber>
    </recommendedName>
</protein>
<proteinExistence type="inferred from homology"/>
<dbReference type="PANTHER" id="PTHR11579">
    <property type="entry name" value="PROTEIN-L-ISOASPARTATE O-METHYLTRANSFERASE"/>
    <property type="match status" value="1"/>
</dbReference>
<dbReference type="InterPro" id="IPR000682">
    <property type="entry name" value="PCMT"/>
</dbReference>
<dbReference type="SUPFAM" id="SSF53335">
    <property type="entry name" value="S-adenosyl-L-methionine-dependent methyltransferases"/>
    <property type="match status" value="1"/>
</dbReference>
<dbReference type="GO" id="GO:0004719">
    <property type="term" value="F:protein-L-isoaspartate (D-aspartate) O-methyltransferase activity"/>
    <property type="evidence" value="ECO:0007669"/>
    <property type="project" value="UniProtKB-UniRule"/>
</dbReference>
<dbReference type="PROSITE" id="PS01279">
    <property type="entry name" value="PCMT"/>
    <property type="match status" value="1"/>
</dbReference>
<dbReference type="Gene3D" id="3.40.50.150">
    <property type="entry name" value="Vaccinia Virus protein VP39"/>
    <property type="match status" value="1"/>
</dbReference>
<evidence type="ECO:0000313" key="9">
    <source>
        <dbReference type="EMBL" id="CAF0749491.1"/>
    </source>
</evidence>
<keyword evidence="5 8" id="KW-0808">Transferase</keyword>
<evidence type="ECO:0000256" key="5">
    <source>
        <dbReference type="ARBA" id="ARBA00022679"/>
    </source>
</evidence>
<organism evidence="9 10">
    <name type="scientific">Adineta steineri</name>
    <dbReference type="NCBI Taxonomy" id="433720"/>
    <lineage>
        <taxon>Eukaryota</taxon>
        <taxon>Metazoa</taxon>
        <taxon>Spiralia</taxon>
        <taxon>Gnathifera</taxon>
        <taxon>Rotifera</taxon>
        <taxon>Eurotatoria</taxon>
        <taxon>Bdelloidea</taxon>
        <taxon>Adinetida</taxon>
        <taxon>Adinetidae</taxon>
        <taxon>Adineta</taxon>
    </lineage>
</organism>
<evidence type="ECO:0000313" key="10">
    <source>
        <dbReference type="Proteomes" id="UP000663845"/>
    </source>
</evidence>
<evidence type="ECO:0000256" key="7">
    <source>
        <dbReference type="ARBA" id="ARBA00035815"/>
    </source>
</evidence>
<keyword evidence="4 8" id="KW-0489">Methyltransferase</keyword>
<comment type="subcellular location">
    <subcellularLocation>
        <location evidence="1">Cytoplasm</location>
    </subcellularLocation>
</comment>
<dbReference type="EC" id="2.1.1.77" evidence="8"/>
<dbReference type="Pfam" id="PF01135">
    <property type="entry name" value="PCMT"/>
    <property type="match status" value="1"/>
</dbReference>
<dbReference type="EMBL" id="CAJNOG010000012">
    <property type="protein sequence ID" value="CAF0749491.1"/>
    <property type="molecule type" value="Genomic_DNA"/>
</dbReference>
<dbReference type="FunFam" id="3.40.50.150:FF:000027">
    <property type="entry name" value="Protein-L-isoaspartate O-methyltransferase"/>
    <property type="match status" value="1"/>
</dbReference>
<keyword evidence="6 8" id="KW-0949">S-adenosyl-L-methionine</keyword>